<evidence type="ECO:0000313" key="1">
    <source>
        <dbReference type="EMBL" id="QSG03262.1"/>
    </source>
</evidence>
<dbReference type="EMBL" id="CP064786">
    <property type="protein sequence ID" value="QSG03262.1"/>
    <property type="molecule type" value="Genomic_DNA"/>
</dbReference>
<reference evidence="1" key="1">
    <citation type="submission" date="2020-11" db="EMBL/GenBank/DDBJ databases">
        <title>Carbohydrate-dependent, anaerobic sulfur respiration: A novel catabolism in halophilic archaea.</title>
        <authorList>
            <person name="Sorokin D.Y."/>
            <person name="Messina E."/>
            <person name="Smedile F."/>
            <person name="La Cono V."/>
            <person name="Hallsworth J.E."/>
            <person name="Yakimov M.M."/>
        </authorList>
    </citation>
    <scope>NUCLEOTIDE SEQUENCE</scope>
    <source>
        <strain evidence="1">AArc-S</strain>
    </source>
</reference>
<dbReference type="Gene3D" id="3.40.50.10330">
    <property type="entry name" value="Probable inorganic polyphosphate/atp-NAD kinase, domain 1"/>
    <property type="match status" value="1"/>
</dbReference>
<dbReference type="InterPro" id="IPR002504">
    <property type="entry name" value="NADK"/>
</dbReference>
<proteinExistence type="predicted"/>
<keyword evidence="2" id="KW-1185">Reference proteome</keyword>
<dbReference type="PIRSF" id="PIRSF016907">
    <property type="entry name" value="Kin_ATP-NAD"/>
    <property type="match status" value="1"/>
</dbReference>
<dbReference type="GO" id="GO:0006741">
    <property type="term" value="P:NADP+ biosynthetic process"/>
    <property type="evidence" value="ECO:0007669"/>
    <property type="project" value="InterPro"/>
</dbReference>
<dbReference type="InterPro" id="IPR039065">
    <property type="entry name" value="AcoX-like"/>
</dbReference>
<dbReference type="InterPro" id="IPR017438">
    <property type="entry name" value="ATP-NAD_kinase_N"/>
</dbReference>
<name>A0A897MS33_9EURY</name>
<dbReference type="Pfam" id="PF20143">
    <property type="entry name" value="NAD_kinase_C"/>
    <property type="match status" value="1"/>
</dbReference>
<dbReference type="AlphaFoldDB" id="A0A897MS33"/>
<dbReference type="Proteomes" id="UP000663586">
    <property type="component" value="Chromosome"/>
</dbReference>
<dbReference type="InterPro" id="IPR016064">
    <property type="entry name" value="NAD/diacylglycerol_kinase_sf"/>
</dbReference>
<accession>A0A897MS33</accession>
<protein>
    <submittedName>
        <fullName evidence="1">Putative inorganic polyphosphate/ATP-NAD kinase</fullName>
    </submittedName>
</protein>
<keyword evidence="1" id="KW-0808">Transferase</keyword>
<dbReference type="InterPro" id="IPR011386">
    <property type="entry name" value="Put_ATP-NAD_kin"/>
</dbReference>
<sequence>MVATLCRDMRRIGVVVNPVAGMGGRVGLKGTDGKVEVAIGRGAEPRAFDRAVTALDALARHDPAVELLAAGGVMGVDAVSEVGLEPVVVTDPAGSAPGETSAEDTHEAVRAFVDREVDLVLFVGGDGTAVDVANALDEADVETPMLGVPAGVKVYSSVFGVTPRDAGRIAATFDRVEEREINDIDEDAYRGGEVETELRAVRPVPVADELQASKQIGGGSVETLAAGFADSVTPGTTYVLGPGSTVGAIKRELGFAGSPLGVDVWRATATEDGPAGELLVADASEAEILEALGEQNVAVVSPIGGQGFVFGRGNDQISPAVLERCDVEIVASKAKLDELDVLRIDTGDEETDETLSGWTKVRVGRFEQRMMRIR</sequence>
<dbReference type="PANTHER" id="PTHR40697">
    <property type="entry name" value="ACETOIN CATABOLISM PROTEIN X"/>
    <property type="match status" value="1"/>
</dbReference>
<evidence type="ECO:0000313" key="2">
    <source>
        <dbReference type="Proteomes" id="UP000663586"/>
    </source>
</evidence>
<organism evidence="1 2">
    <name type="scientific">Natranaeroarchaeum sulfidigenes</name>
    <dbReference type="NCBI Taxonomy" id="2784880"/>
    <lineage>
        <taxon>Archaea</taxon>
        <taxon>Methanobacteriati</taxon>
        <taxon>Methanobacteriota</taxon>
        <taxon>Stenosarchaea group</taxon>
        <taxon>Halobacteria</taxon>
        <taxon>Halobacteriales</taxon>
        <taxon>Natronoarchaeaceae</taxon>
        <taxon>Natranaeroarchaeum</taxon>
    </lineage>
</organism>
<keyword evidence="1" id="KW-0418">Kinase</keyword>
<dbReference type="GO" id="GO:0003951">
    <property type="term" value="F:NAD+ kinase activity"/>
    <property type="evidence" value="ECO:0007669"/>
    <property type="project" value="InterPro"/>
</dbReference>
<dbReference type="PANTHER" id="PTHR40697:SF2">
    <property type="entry name" value="ATP-NAD KINASE-RELATED"/>
    <property type="match status" value="1"/>
</dbReference>
<dbReference type="Pfam" id="PF01513">
    <property type="entry name" value="NAD_kinase"/>
    <property type="match status" value="1"/>
</dbReference>
<dbReference type="SUPFAM" id="SSF111331">
    <property type="entry name" value="NAD kinase/diacylglycerol kinase-like"/>
    <property type="match status" value="1"/>
</dbReference>
<dbReference type="KEGG" id="hara:AArcS_2062"/>
<gene>
    <name evidence="1" type="ORF">AArcS_2062</name>
</gene>